<feature type="transmembrane region" description="Helical" evidence="2">
    <location>
        <begin position="185"/>
        <end position="204"/>
    </location>
</feature>
<sequence>QDGIALLEKASKKPRAVAAATANENVPKPEPPTKQNANSSYEALLERKQRHAVAATQEASRANEQPDSLDHRIDAKRTANQRDVNLTEKEPVSWPSLSIEDEEKQGAPNAQHISRLEEEQNMDDYLHAYANVKGQDGIMAMKAIRVFPIKLVATNTTTLHDNTPIPTSLHPSPNQQHHHNFPTNVVSRLAVLFLNGISCFCPVLRISRILHRRRLVAAAASPSVNRASLSDFASDKHLVGSAWILSSAIPTTYSTTKFLKYRTDEDDEECLSTFPPNPPSLQTILLPSLFLFIANYTNSIALDRIGISLTYTSKCGIPLITAFFTLPLDGVNALPSKSYVELLGFVAAMASTTSQVALNVVSKRVMRSTGIRGAEAQRAMFLVTLGIGLVMAVANGVGGILRDWRSETGIRGDSKGILEKGKANGISQQQEQLQTTMFAPGPSHPPLRLTFLAVLAYHMEYVLSFMFVGLVEPITYGTCDALRRLLIIVSGRQLFGGDLFSNVNFGGIGMALLGALMYSITSAKGYGGLAKKGRHTLFPVSIDRRALECFLA</sequence>
<evidence type="ECO:0008006" key="5">
    <source>
        <dbReference type="Google" id="ProtNLM"/>
    </source>
</evidence>
<evidence type="ECO:0000256" key="2">
    <source>
        <dbReference type="SAM" id="Phobius"/>
    </source>
</evidence>
<evidence type="ECO:0000256" key="1">
    <source>
        <dbReference type="SAM" id="MobiDB-lite"/>
    </source>
</evidence>
<feature type="transmembrane region" description="Helical" evidence="2">
    <location>
        <begin position="305"/>
        <end position="326"/>
    </location>
</feature>
<organism evidence="3 4">
    <name type="scientific">Cyclotella cryptica</name>
    <dbReference type="NCBI Taxonomy" id="29204"/>
    <lineage>
        <taxon>Eukaryota</taxon>
        <taxon>Sar</taxon>
        <taxon>Stramenopiles</taxon>
        <taxon>Ochrophyta</taxon>
        <taxon>Bacillariophyta</taxon>
        <taxon>Coscinodiscophyceae</taxon>
        <taxon>Thalassiosirophycidae</taxon>
        <taxon>Stephanodiscales</taxon>
        <taxon>Stephanodiscaceae</taxon>
        <taxon>Cyclotella</taxon>
    </lineage>
</organism>
<feature type="compositionally biased region" description="Polar residues" evidence="1">
    <location>
        <begin position="57"/>
        <end position="66"/>
    </location>
</feature>
<proteinExistence type="predicted"/>
<dbReference type="EMBL" id="JABMIG020000093">
    <property type="protein sequence ID" value="KAL3793249.1"/>
    <property type="molecule type" value="Genomic_DNA"/>
</dbReference>
<evidence type="ECO:0000313" key="3">
    <source>
        <dbReference type="EMBL" id="KAL3793249.1"/>
    </source>
</evidence>
<keyword evidence="2" id="KW-0472">Membrane</keyword>
<comment type="caution">
    <text evidence="3">The sequence shown here is derived from an EMBL/GenBank/DDBJ whole genome shotgun (WGS) entry which is preliminary data.</text>
</comment>
<gene>
    <name evidence="3" type="ORF">HJC23_000791</name>
</gene>
<dbReference type="Proteomes" id="UP001516023">
    <property type="component" value="Unassembled WGS sequence"/>
</dbReference>
<keyword evidence="2" id="KW-0812">Transmembrane</keyword>
<dbReference type="AlphaFoldDB" id="A0ABD3PZY3"/>
<feature type="compositionally biased region" description="Basic and acidic residues" evidence="1">
    <location>
        <begin position="68"/>
        <end position="77"/>
    </location>
</feature>
<accession>A0ABD3PZY3</accession>
<feature type="non-terminal residue" evidence="3">
    <location>
        <position position="1"/>
    </location>
</feature>
<keyword evidence="2" id="KW-1133">Transmembrane helix</keyword>
<name>A0ABD3PZY3_9STRA</name>
<protein>
    <recommendedName>
        <fullName evidence="5">Sugar phosphate transporter domain-containing protein</fullName>
    </recommendedName>
</protein>
<feature type="transmembrane region" description="Helical" evidence="2">
    <location>
        <begin position="379"/>
        <end position="401"/>
    </location>
</feature>
<feature type="region of interest" description="Disordered" evidence="1">
    <location>
        <begin position="1"/>
        <end position="109"/>
    </location>
</feature>
<reference evidence="3 4" key="1">
    <citation type="journal article" date="2020" name="G3 (Bethesda)">
        <title>Improved Reference Genome for Cyclotella cryptica CCMP332, a Model for Cell Wall Morphogenesis, Salinity Adaptation, and Lipid Production in Diatoms (Bacillariophyta).</title>
        <authorList>
            <person name="Roberts W.R."/>
            <person name="Downey K.M."/>
            <person name="Ruck E.C."/>
            <person name="Traller J.C."/>
            <person name="Alverson A.J."/>
        </authorList>
    </citation>
    <scope>NUCLEOTIDE SEQUENCE [LARGE SCALE GENOMIC DNA]</scope>
    <source>
        <strain evidence="3 4">CCMP332</strain>
    </source>
</reference>
<feature type="transmembrane region" description="Helical" evidence="2">
    <location>
        <begin position="338"/>
        <end position="358"/>
    </location>
</feature>
<keyword evidence="4" id="KW-1185">Reference proteome</keyword>
<feature type="transmembrane region" description="Helical" evidence="2">
    <location>
        <begin position="499"/>
        <end position="520"/>
    </location>
</feature>
<evidence type="ECO:0000313" key="4">
    <source>
        <dbReference type="Proteomes" id="UP001516023"/>
    </source>
</evidence>